<evidence type="ECO:0000313" key="3">
    <source>
        <dbReference type="Proteomes" id="UP001215598"/>
    </source>
</evidence>
<feature type="chain" id="PRO_5042105481" evidence="1">
    <location>
        <begin position="26"/>
        <end position="141"/>
    </location>
</feature>
<dbReference type="Proteomes" id="UP001215598">
    <property type="component" value="Unassembled WGS sequence"/>
</dbReference>
<reference evidence="2" key="1">
    <citation type="submission" date="2023-03" db="EMBL/GenBank/DDBJ databases">
        <title>Massive genome expansion in bonnet fungi (Mycena s.s.) driven by repeated elements and novel gene families across ecological guilds.</title>
        <authorList>
            <consortium name="Lawrence Berkeley National Laboratory"/>
            <person name="Harder C.B."/>
            <person name="Miyauchi S."/>
            <person name="Viragh M."/>
            <person name="Kuo A."/>
            <person name="Thoen E."/>
            <person name="Andreopoulos B."/>
            <person name="Lu D."/>
            <person name="Skrede I."/>
            <person name="Drula E."/>
            <person name="Henrissat B."/>
            <person name="Morin E."/>
            <person name="Kohler A."/>
            <person name="Barry K."/>
            <person name="LaButti K."/>
            <person name="Morin E."/>
            <person name="Salamov A."/>
            <person name="Lipzen A."/>
            <person name="Mereny Z."/>
            <person name="Hegedus B."/>
            <person name="Baldrian P."/>
            <person name="Stursova M."/>
            <person name="Weitz H."/>
            <person name="Taylor A."/>
            <person name="Grigoriev I.V."/>
            <person name="Nagy L.G."/>
            <person name="Martin F."/>
            <person name="Kauserud H."/>
        </authorList>
    </citation>
    <scope>NUCLEOTIDE SEQUENCE</scope>
    <source>
        <strain evidence="2">CBHHK182m</strain>
    </source>
</reference>
<name>A0AAD7N5Z6_9AGAR</name>
<proteinExistence type="predicted"/>
<keyword evidence="1" id="KW-0732">Signal</keyword>
<evidence type="ECO:0000313" key="2">
    <source>
        <dbReference type="EMBL" id="KAJ7747033.1"/>
    </source>
</evidence>
<evidence type="ECO:0000256" key="1">
    <source>
        <dbReference type="SAM" id="SignalP"/>
    </source>
</evidence>
<protein>
    <submittedName>
        <fullName evidence="2">Uncharacterized protein</fullName>
    </submittedName>
</protein>
<dbReference type="AlphaFoldDB" id="A0AAD7N5Z6"/>
<gene>
    <name evidence="2" type="ORF">B0H16DRAFT_1556035</name>
</gene>
<accession>A0AAD7N5Z6</accession>
<sequence length="141" mass="15421">MRPPLFQPLLSAARLLTGAVDGVSATEVAQPREYFLKMLRPYTQRIMNLLPQGSIKGSRESKYHELSVRREPSHSVSASSLALRGLEGKIPPSATNGGVAVDISLEDIASYTFTQPSHMIHWTARLLGSERCEGHQTCCSA</sequence>
<keyword evidence="3" id="KW-1185">Reference proteome</keyword>
<dbReference type="EMBL" id="JARKIB010000078">
    <property type="protein sequence ID" value="KAJ7747033.1"/>
    <property type="molecule type" value="Genomic_DNA"/>
</dbReference>
<organism evidence="2 3">
    <name type="scientific">Mycena metata</name>
    <dbReference type="NCBI Taxonomy" id="1033252"/>
    <lineage>
        <taxon>Eukaryota</taxon>
        <taxon>Fungi</taxon>
        <taxon>Dikarya</taxon>
        <taxon>Basidiomycota</taxon>
        <taxon>Agaricomycotina</taxon>
        <taxon>Agaricomycetes</taxon>
        <taxon>Agaricomycetidae</taxon>
        <taxon>Agaricales</taxon>
        <taxon>Marasmiineae</taxon>
        <taxon>Mycenaceae</taxon>
        <taxon>Mycena</taxon>
    </lineage>
</organism>
<comment type="caution">
    <text evidence="2">The sequence shown here is derived from an EMBL/GenBank/DDBJ whole genome shotgun (WGS) entry which is preliminary data.</text>
</comment>
<feature type="signal peptide" evidence="1">
    <location>
        <begin position="1"/>
        <end position="25"/>
    </location>
</feature>